<dbReference type="RefSeq" id="WP_155702525.1">
    <property type="nucleotide sequence ID" value="NZ_CP034235.1"/>
</dbReference>
<dbReference type="InterPro" id="IPR027391">
    <property type="entry name" value="Nol1_Nop2_Fmu_2"/>
</dbReference>
<keyword evidence="11" id="KW-1185">Reference proteome</keyword>
<dbReference type="CDD" id="cd21147">
    <property type="entry name" value="RsmF_methylt_CTD1"/>
    <property type="match status" value="1"/>
</dbReference>
<evidence type="ECO:0000313" key="10">
    <source>
        <dbReference type="EMBL" id="QGQ97420.1"/>
    </source>
</evidence>
<dbReference type="Pfam" id="PF01189">
    <property type="entry name" value="Methyltr_RsmB-F"/>
    <property type="match status" value="1"/>
</dbReference>
<dbReference type="InterPro" id="IPR031340">
    <property type="entry name" value="RsmF_methylt_CI"/>
</dbReference>
<sequence length="470" mass="53029">MSEHLPAAFVDKMKVLLQDQFPAFLASYSEPRYYGLRINTLKVSVEKFKRLSPFQLSEILWAKEGFYYEEGERPGKHPYYNAGLYYIQEPTAMAPVEFLDIQPGDKVLDLCAAPGGKSTQIAAKLKQTGLIVVNDNHADRVKPLVKNLELFGVRNAVVLNELPNRLERVFKDYFDKILVDAPCSGEGMFRKEEEMVKQWDLNSAAKYALMQRDILKSAGVMLAPGGRLVYSTCTFSPEENEEMIAQFIEESSDFSVVPIEADFGFVSSKDGSARLWPHLLKGEGHYVAVLQRKGEKTDRATLEEPTPEIPSKRPTKPAVKPIEIDLTPFHQFCKDQLLLEMPGVEKLYGEHLYLMPEGLPSLDGIKVIKPGWYMGAVRKNRFEPAHALAMGLHADEAIRVLQLNSTDGDAIRYLKGETIMADEQSIERKHVDSPVKGHCLICIDGFPAGWGKWQEGMIKNEYPAGWRWMA</sequence>
<keyword evidence="4 7" id="KW-0808">Transferase</keyword>
<dbReference type="InterPro" id="IPR029063">
    <property type="entry name" value="SAM-dependent_MTases_sf"/>
</dbReference>
<evidence type="ECO:0000256" key="1">
    <source>
        <dbReference type="ARBA" id="ARBA00007494"/>
    </source>
</evidence>
<dbReference type="Pfam" id="PF17125">
    <property type="entry name" value="Methyltr_RsmF_N"/>
    <property type="match status" value="1"/>
</dbReference>
<feature type="domain" description="SAM-dependent MTase RsmB/NOP-type" evidence="9">
    <location>
        <begin position="24"/>
        <end position="293"/>
    </location>
</feature>
<keyword evidence="3 7" id="KW-0489">Methyltransferase</keyword>
<dbReference type="PANTHER" id="PTHR22807">
    <property type="entry name" value="NOP2 YEAST -RELATED NOL1/NOP2/FMU SUN DOMAIN-CONTAINING"/>
    <property type="match status" value="1"/>
</dbReference>
<dbReference type="EMBL" id="CP034235">
    <property type="protein sequence ID" value="QGQ97420.1"/>
    <property type="molecule type" value="Genomic_DNA"/>
</dbReference>
<dbReference type="InterPro" id="IPR023267">
    <property type="entry name" value="RCMT"/>
</dbReference>
<keyword evidence="2" id="KW-0963">Cytoplasm</keyword>
<keyword evidence="5 7" id="KW-0949">S-adenosyl-L-methionine</keyword>
<dbReference type="InterPro" id="IPR001678">
    <property type="entry name" value="MeTrfase_RsmB-F_NOP2_dom"/>
</dbReference>
<comment type="similarity">
    <text evidence="1 7">Belongs to the class I-like SAM-binding methyltransferase superfamily. RsmB/NOP family.</text>
</comment>
<feature type="binding site" evidence="7">
    <location>
        <position position="180"/>
    </location>
    <ligand>
        <name>S-adenosyl-L-methionine</name>
        <dbReference type="ChEBI" id="CHEBI:59789"/>
    </ligand>
</feature>
<dbReference type="PRINTS" id="PR02008">
    <property type="entry name" value="RCMTFAMILY"/>
</dbReference>
<evidence type="ECO:0000256" key="3">
    <source>
        <dbReference type="ARBA" id="ARBA00022603"/>
    </source>
</evidence>
<feature type="binding site" evidence="7">
    <location>
        <position position="135"/>
    </location>
    <ligand>
        <name>S-adenosyl-L-methionine</name>
        <dbReference type="ChEBI" id="CHEBI:59789"/>
    </ligand>
</feature>
<evidence type="ECO:0000256" key="8">
    <source>
        <dbReference type="SAM" id="MobiDB-lite"/>
    </source>
</evidence>
<gene>
    <name evidence="10" type="ORF">EHS13_22290</name>
</gene>
<evidence type="ECO:0000256" key="2">
    <source>
        <dbReference type="ARBA" id="ARBA00022490"/>
    </source>
</evidence>
<dbReference type="Proteomes" id="UP000426246">
    <property type="component" value="Chromosome"/>
</dbReference>
<dbReference type="InterPro" id="IPR031341">
    <property type="entry name" value="Methyltr_RsmF_N"/>
</dbReference>
<evidence type="ECO:0000256" key="7">
    <source>
        <dbReference type="PROSITE-ProRule" id="PRU01023"/>
    </source>
</evidence>
<dbReference type="KEGG" id="ppsc:EHS13_22290"/>
<evidence type="ECO:0000313" key="11">
    <source>
        <dbReference type="Proteomes" id="UP000426246"/>
    </source>
</evidence>
<evidence type="ECO:0000259" key="9">
    <source>
        <dbReference type="PROSITE" id="PS51686"/>
    </source>
</evidence>
<comment type="caution">
    <text evidence="7">Lacks conserved residue(s) required for the propagation of feature annotation.</text>
</comment>
<dbReference type="CDD" id="cd02440">
    <property type="entry name" value="AdoMet_MTases"/>
    <property type="match status" value="1"/>
</dbReference>
<dbReference type="PROSITE" id="PS01153">
    <property type="entry name" value="NOL1_NOP2_SUN"/>
    <property type="match status" value="1"/>
</dbReference>
<dbReference type="Gene3D" id="3.40.50.150">
    <property type="entry name" value="Vaccinia Virus protein VP39"/>
    <property type="match status" value="1"/>
</dbReference>
<dbReference type="GO" id="GO:0003723">
    <property type="term" value="F:RNA binding"/>
    <property type="evidence" value="ECO:0007669"/>
    <property type="project" value="UniProtKB-UniRule"/>
</dbReference>
<dbReference type="AlphaFoldDB" id="A0A6B8RM87"/>
<feature type="binding site" evidence="7">
    <location>
        <begin position="111"/>
        <end position="117"/>
    </location>
    <ligand>
        <name>S-adenosyl-L-methionine</name>
        <dbReference type="ChEBI" id="CHEBI:59789"/>
    </ligand>
</feature>
<dbReference type="Gene3D" id="2.30.130.60">
    <property type="match status" value="1"/>
</dbReference>
<evidence type="ECO:0000256" key="4">
    <source>
        <dbReference type="ARBA" id="ARBA00022679"/>
    </source>
</evidence>
<dbReference type="GO" id="GO:0008173">
    <property type="term" value="F:RNA methyltransferase activity"/>
    <property type="evidence" value="ECO:0007669"/>
    <property type="project" value="InterPro"/>
</dbReference>
<dbReference type="InterPro" id="IPR049560">
    <property type="entry name" value="MeTrfase_RsmB-F_NOP2_cat"/>
</dbReference>
<name>A0A6B8RM87_9BACL</name>
<evidence type="ECO:0000256" key="5">
    <source>
        <dbReference type="ARBA" id="ARBA00022691"/>
    </source>
</evidence>
<dbReference type="PROSITE" id="PS51686">
    <property type="entry name" value="SAM_MT_RSMB_NOP"/>
    <property type="match status" value="1"/>
</dbReference>
<dbReference type="Pfam" id="PF13636">
    <property type="entry name" value="Methyltranf_PUA"/>
    <property type="match status" value="1"/>
</dbReference>
<organism evidence="10 11">
    <name type="scientific">Paenibacillus psychroresistens</name>
    <dbReference type="NCBI Taxonomy" id="1778678"/>
    <lineage>
        <taxon>Bacteria</taxon>
        <taxon>Bacillati</taxon>
        <taxon>Bacillota</taxon>
        <taxon>Bacilli</taxon>
        <taxon>Bacillales</taxon>
        <taxon>Paenibacillaceae</taxon>
        <taxon>Paenibacillus</taxon>
    </lineage>
</organism>
<reference evidence="11" key="1">
    <citation type="submission" date="2018-11" db="EMBL/GenBank/DDBJ databases">
        <title>Complete genome sequence of Paenibacillus sp. ML311-T8.</title>
        <authorList>
            <person name="Nam Y.-D."/>
            <person name="Kang J."/>
            <person name="Chung W.-H."/>
            <person name="Park Y.S."/>
        </authorList>
    </citation>
    <scope>NUCLEOTIDE SEQUENCE [LARGE SCALE GENOMIC DNA]</scope>
    <source>
        <strain evidence="11">ML311-T8</strain>
    </source>
</reference>
<dbReference type="Gene3D" id="3.30.70.1170">
    <property type="entry name" value="Sun protein, domain 3"/>
    <property type="match status" value="1"/>
</dbReference>
<proteinExistence type="inferred from homology"/>
<feature type="active site" description="Nucleophile" evidence="7">
    <location>
        <position position="233"/>
    </location>
</feature>
<dbReference type="PANTHER" id="PTHR22807:SF30">
    <property type="entry name" value="28S RRNA (CYTOSINE(4447)-C(5))-METHYLTRANSFERASE-RELATED"/>
    <property type="match status" value="1"/>
</dbReference>
<dbReference type="GO" id="GO:0001510">
    <property type="term" value="P:RNA methylation"/>
    <property type="evidence" value="ECO:0007669"/>
    <property type="project" value="InterPro"/>
</dbReference>
<evidence type="ECO:0000256" key="6">
    <source>
        <dbReference type="ARBA" id="ARBA00022884"/>
    </source>
</evidence>
<feature type="region of interest" description="Disordered" evidence="8">
    <location>
        <begin position="296"/>
        <end position="316"/>
    </location>
</feature>
<dbReference type="SUPFAM" id="SSF53335">
    <property type="entry name" value="S-adenosyl-L-methionine-dependent methyltransferases"/>
    <property type="match status" value="1"/>
</dbReference>
<dbReference type="Pfam" id="PF17126">
    <property type="entry name" value="RsmF_methylt_CI"/>
    <property type="match status" value="1"/>
</dbReference>
<dbReference type="InterPro" id="IPR018314">
    <property type="entry name" value="RsmB/NOL1/NOP2-like_CS"/>
</dbReference>
<protein>
    <submittedName>
        <fullName evidence="10">rRNA cytosine-C5-methyltransferase</fullName>
    </submittedName>
</protein>
<accession>A0A6B8RM87</accession>
<dbReference type="OrthoDB" id="9810297at2"/>
<keyword evidence="6 7" id="KW-0694">RNA-binding</keyword>